<dbReference type="InterPro" id="IPR008863">
    <property type="entry name" value="Toxic_anion-R_TelA"/>
</dbReference>
<comment type="similarity">
    <text evidence="1 2">Belongs to the TelA family.</text>
</comment>
<dbReference type="EMBL" id="DXFW01000039">
    <property type="protein sequence ID" value="HIX06733.1"/>
    <property type="molecule type" value="Genomic_DNA"/>
</dbReference>
<name>A0A9D1V650_9FIRM</name>
<dbReference type="Proteomes" id="UP000824193">
    <property type="component" value="Unassembled WGS sequence"/>
</dbReference>
<evidence type="ECO:0000256" key="4">
    <source>
        <dbReference type="SAM" id="MobiDB-lite"/>
    </source>
</evidence>
<evidence type="ECO:0000313" key="5">
    <source>
        <dbReference type="EMBL" id="HIX06733.1"/>
    </source>
</evidence>
<dbReference type="PANTHER" id="PTHR38432">
    <property type="entry name" value="TELA-LIKE PROTEIN SAOUHSC_01408"/>
    <property type="match status" value="1"/>
</dbReference>
<dbReference type="AlphaFoldDB" id="A0A9D1V650"/>
<accession>A0A9D1V650</accession>
<evidence type="ECO:0000313" key="6">
    <source>
        <dbReference type="Proteomes" id="UP000824193"/>
    </source>
</evidence>
<evidence type="ECO:0000256" key="3">
    <source>
        <dbReference type="SAM" id="Coils"/>
    </source>
</evidence>
<feature type="region of interest" description="Disordered" evidence="4">
    <location>
        <begin position="1"/>
        <end position="38"/>
    </location>
</feature>
<feature type="coiled-coil region" evidence="3">
    <location>
        <begin position="135"/>
        <end position="162"/>
    </location>
</feature>
<evidence type="ECO:0000256" key="1">
    <source>
        <dbReference type="ARBA" id="ARBA00005541"/>
    </source>
</evidence>
<sequence length="385" mass="42731">MDEKNMTPELTLDAVPTLTLDPAADEAAAAAAEEEKKVEPVMIEETRLSPEEQKMVDDFAEKIDVTNSQMVLQYGAATQKKIGDFSETALDKVRTKDLGETGEMIANLVTELKGFDAQEESKGIFGFFKKAGSGIEAMKAKYAKAEVNVEKIEAVLEGHQVQLLKDVAMLDKMYQMNMLYFKELTMYILAGKKKLKQVREGELQAAMDKAKASGLPEDAQAARDLADMCDRFEKKLYDLELTRNVSIQMGPQIRLIQNNDTMMAEKIQTSIVNTIPLWKSQMVLALGLAHSQQAIEAQRAVSDMTNELLKKNAAALKQGTIDAAKESERGIVDIETLQATNKSLIETLDELNKIQTEGRAKRAAAEVELGRIEGELKQKLMELHN</sequence>
<reference evidence="5" key="2">
    <citation type="submission" date="2021-04" db="EMBL/GenBank/DDBJ databases">
        <authorList>
            <person name="Gilroy R."/>
        </authorList>
    </citation>
    <scope>NUCLEOTIDE SEQUENCE</scope>
    <source>
        <strain evidence="5">2239</strain>
    </source>
</reference>
<comment type="caution">
    <text evidence="5">The sequence shown here is derived from an EMBL/GenBank/DDBJ whole genome shotgun (WGS) entry which is preliminary data.</text>
</comment>
<keyword evidence="3" id="KW-0175">Coiled coil</keyword>
<dbReference type="PANTHER" id="PTHR38432:SF1">
    <property type="entry name" value="TELA-LIKE PROTEIN SAOUHSC_01408"/>
    <property type="match status" value="1"/>
</dbReference>
<gene>
    <name evidence="5" type="ORF">H9865_11660</name>
</gene>
<protein>
    <submittedName>
        <fullName evidence="5">Toxic anion resistance protein</fullName>
    </submittedName>
</protein>
<dbReference type="Pfam" id="PF05816">
    <property type="entry name" value="TelA"/>
    <property type="match status" value="1"/>
</dbReference>
<feature type="compositionally biased region" description="Low complexity" evidence="4">
    <location>
        <begin position="21"/>
        <end position="31"/>
    </location>
</feature>
<organism evidence="5 6">
    <name type="scientific">Candidatus Allofournierella pullicola</name>
    <dbReference type="NCBI Taxonomy" id="2838596"/>
    <lineage>
        <taxon>Bacteria</taxon>
        <taxon>Bacillati</taxon>
        <taxon>Bacillota</taxon>
        <taxon>Clostridia</taxon>
        <taxon>Eubacteriales</taxon>
        <taxon>Oscillospiraceae</taxon>
        <taxon>Allofournierella</taxon>
    </lineage>
</organism>
<dbReference type="PIRSF" id="PIRSF026508">
    <property type="entry name" value="TelA"/>
    <property type="match status" value="1"/>
</dbReference>
<reference evidence="5" key="1">
    <citation type="journal article" date="2021" name="PeerJ">
        <title>Extensive microbial diversity within the chicken gut microbiome revealed by metagenomics and culture.</title>
        <authorList>
            <person name="Gilroy R."/>
            <person name="Ravi A."/>
            <person name="Getino M."/>
            <person name="Pursley I."/>
            <person name="Horton D.L."/>
            <person name="Alikhan N.F."/>
            <person name="Baker D."/>
            <person name="Gharbi K."/>
            <person name="Hall N."/>
            <person name="Watson M."/>
            <person name="Adriaenssens E.M."/>
            <person name="Foster-Nyarko E."/>
            <person name="Jarju S."/>
            <person name="Secka A."/>
            <person name="Antonio M."/>
            <person name="Oren A."/>
            <person name="Chaudhuri R.R."/>
            <person name="La Ragione R."/>
            <person name="Hildebrand F."/>
            <person name="Pallen M.J."/>
        </authorList>
    </citation>
    <scope>NUCLEOTIDE SEQUENCE</scope>
    <source>
        <strain evidence="5">2239</strain>
    </source>
</reference>
<evidence type="ECO:0000256" key="2">
    <source>
        <dbReference type="PIRNR" id="PIRNR026508"/>
    </source>
</evidence>
<proteinExistence type="inferred from homology"/>